<organism evidence="3">
    <name type="scientific">Chromera velia CCMP2878</name>
    <dbReference type="NCBI Taxonomy" id="1169474"/>
    <lineage>
        <taxon>Eukaryota</taxon>
        <taxon>Sar</taxon>
        <taxon>Alveolata</taxon>
        <taxon>Colpodellida</taxon>
        <taxon>Chromeraceae</taxon>
        <taxon>Chromera</taxon>
    </lineage>
</organism>
<keyword evidence="1" id="KW-0472">Membrane</keyword>
<dbReference type="PROSITE" id="PS50011">
    <property type="entry name" value="PROTEIN_KINASE_DOM"/>
    <property type="match status" value="1"/>
</dbReference>
<dbReference type="VEuPathDB" id="CryptoDB:Cvel_2655"/>
<protein>
    <recommendedName>
        <fullName evidence="2">Protein kinase domain-containing protein</fullName>
    </recommendedName>
</protein>
<dbReference type="GO" id="GO:0005524">
    <property type="term" value="F:ATP binding"/>
    <property type="evidence" value="ECO:0007669"/>
    <property type="project" value="InterPro"/>
</dbReference>
<dbReference type="InterPro" id="IPR011009">
    <property type="entry name" value="Kinase-like_dom_sf"/>
</dbReference>
<gene>
    <name evidence="3" type="ORF">Cvel_2655</name>
</gene>
<keyword evidence="1" id="KW-1133">Transmembrane helix</keyword>
<sequence length="183" mass="20226">MERDLQTWRRQKGSGFLMDEEDLKEVKKFALQVTEALRFLHGNRVIHRDVKLANILVVGADGSVRLGGGPPSGAVCPVWRSVSTTSLVAGDSPEALVRSGRWLPRCAAASPPTATVTTPKQQTCGRSAVCSTSCCVDSLSSYSSTFYFLFVVFPRLCFHLSYCLSYVFRSCSFFQNSLRIRCI</sequence>
<keyword evidence="1" id="KW-0812">Transmembrane</keyword>
<feature type="domain" description="Protein kinase" evidence="2">
    <location>
        <begin position="1"/>
        <end position="183"/>
    </location>
</feature>
<dbReference type="SUPFAM" id="SSF56112">
    <property type="entry name" value="Protein kinase-like (PK-like)"/>
    <property type="match status" value="1"/>
</dbReference>
<dbReference type="EMBL" id="CDMZ01000066">
    <property type="protein sequence ID" value="CEM05816.1"/>
    <property type="molecule type" value="Genomic_DNA"/>
</dbReference>
<feature type="transmembrane region" description="Helical" evidence="1">
    <location>
        <begin position="146"/>
        <end position="168"/>
    </location>
</feature>
<proteinExistence type="predicted"/>
<dbReference type="InterPro" id="IPR000719">
    <property type="entry name" value="Prot_kinase_dom"/>
</dbReference>
<dbReference type="Pfam" id="PF00069">
    <property type="entry name" value="Pkinase"/>
    <property type="match status" value="1"/>
</dbReference>
<reference evidence="3" key="1">
    <citation type="submission" date="2014-11" db="EMBL/GenBank/DDBJ databases">
        <authorList>
            <person name="Otto D Thomas"/>
            <person name="Naeem Raeece"/>
        </authorList>
    </citation>
    <scope>NUCLEOTIDE SEQUENCE</scope>
</reference>
<dbReference type="InterPro" id="IPR008271">
    <property type="entry name" value="Ser/Thr_kinase_AS"/>
</dbReference>
<name>A0A0G4F2N2_9ALVE</name>
<evidence type="ECO:0000256" key="1">
    <source>
        <dbReference type="SAM" id="Phobius"/>
    </source>
</evidence>
<dbReference type="Gene3D" id="1.10.510.10">
    <property type="entry name" value="Transferase(Phosphotransferase) domain 1"/>
    <property type="match status" value="1"/>
</dbReference>
<dbReference type="AlphaFoldDB" id="A0A0G4F2N2"/>
<evidence type="ECO:0000313" key="3">
    <source>
        <dbReference type="EMBL" id="CEM05816.1"/>
    </source>
</evidence>
<accession>A0A0G4F2N2</accession>
<evidence type="ECO:0000259" key="2">
    <source>
        <dbReference type="PROSITE" id="PS50011"/>
    </source>
</evidence>
<dbReference type="GO" id="GO:0004672">
    <property type="term" value="F:protein kinase activity"/>
    <property type="evidence" value="ECO:0007669"/>
    <property type="project" value="InterPro"/>
</dbReference>
<dbReference type="PROSITE" id="PS00108">
    <property type="entry name" value="PROTEIN_KINASE_ST"/>
    <property type="match status" value="1"/>
</dbReference>